<feature type="transmembrane region" description="Helical" evidence="1">
    <location>
        <begin position="5"/>
        <end position="22"/>
    </location>
</feature>
<reference evidence="2 3" key="1">
    <citation type="submission" date="2018-06" db="EMBL/GenBank/DDBJ databases">
        <title>Freshwater and sediment microbial communities from various areas in North America, analyzing microbe dynamics in response to fracking.</title>
        <authorList>
            <person name="Lamendella R."/>
        </authorList>
    </citation>
    <scope>NUCLEOTIDE SEQUENCE [LARGE SCALE GENOMIC DNA]</scope>
    <source>
        <strain evidence="2 3">97B</strain>
    </source>
</reference>
<feature type="transmembrane region" description="Helical" evidence="1">
    <location>
        <begin position="82"/>
        <end position="115"/>
    </location>
</feature>
<comment type="caution">
    <text evidence="2">The sequence shown here is derived from an EMBL/GenBank/DDBJ whole genome shotgun (WGS) entry which is preliminary data.</text>
</comment>
<gene>
    <name evidence="2" type="ORF">DET59_101107</name>
</gene>
<dbReference type="Proteomes" id="UP000252118">
    <property type="component" value="Unassembled WGS sequence"/>
</dbReference>
<keyword evidence="1" id="KW-1133">Transmembrane helix</keyword>
<keyword evidence="1" id="KW-0812">Transmembrane</keyword>
<evidence type="ECO:0000256" key="1">
    <source>
        <dbReference type="SAM" id="Phobius"/>
    </source>
</evidence>
<dbReference type="EMBL" id="QNRJ01000001">
    <property type="protein sequence ID" value="RBP07741.1"/>
    <property type="molecule type" value="Genomic_DNA"/>
</dbReference>
<proteinExistence type="predicted"/>
<dbReference type="RefSeq" id="WP_113967649.1">
    <property type="nucleotide sequence ID" value="NZ_QNRJ01000001.1"/>
</dbReference>
<dbReference type="AlphaFoldDB" id="A0A366EZB0"/>
<evidence type="ECO:0000313" key="2">
    <source>
        <dbReference type="EMBL" id="RBP07741.1"/>
    </source>
</evidence>
<feature type="transmembrane region" description="Helical" evidence="1">
    <location>
        <begin position="42"/>
        <end position="62"/>
    </location>
</feature>
<protein>
    <submittedName>
        <fullName evidence="2">Uncharacterized protein</fullName>
    </submittedName>
</protein>
<evidence type="ECO:0000313" key="3">
    <source>
        <dbReference type="Proteomes" id="UP000252118"/>
    </source>
</evidence>
<name>A0A366EZB0_9BACI</name>
<keyword evidence="1" id="KW-0472">Membrane</keyword>
<organism evidence="2 3">
    <name type="scientific">Rossellomorea aquimaris</name>
    <dbReference type="NCBI Taxonomy" id="189382"/>
    <lineage>
        <taxon>Bacteria</taxon>
        <taxon>Bacillati</taxon>
        <taxon>Bacillota</taxon>
        <taxon>Bacilli</taxon>
        <taxon>Bacillales</taxon>
        <taxon>Bacillaceae</taxon>
        <taxon>Rossellomorea</taxon>
    </lineage>
</organism>
<sequence length="127" mass="14683">MINHTVKLLITFLLGYLFIKWFPAVELLNSSEFIVELVLNPVPFFAAMMAFMVGLMVQGNLLKFELYSILRLMNGKLHKELVFIPFHIGIIYLLSCFGMWQTMIFSFLSIFYGIISIDFHRQGGHNA</sequence>
<dbReference type="OrthoDB" id="2971634at2"/>
<accession>A0A366EZB0</accession>